<evidence type="ECO:0000259" key="8">
    <source>
        <dbReference type="Pfam" id="PF14833"/>
    </source>
</evidence>
<dbReference type="GO" id="GO:0009083">
    <property type="term" value="P:branched-chain amino acid catabolic process"/>
    <property type="evidence" value="ECO:0007669"/>
    <property type="project" value="UniProtKB-KW"/>
</dbReference>
<evidence type="ECO:0000256" key="3">
    <source>
        <dbReference type="ARBA" id="ARBA00022456"/>
    </source>
</evidence>
<proteinExistence type="inferred from homology"/>
<feature type="domain" description="3-hydroxyisobutyrate dehydrogenase-like NAD-binding" evidence="8">
    <location>
        <begin position="165"/>
        <end position="289"/>
    </location>
</feature>
<feature type="domain" description="6-phosphogluconate dehydrogenase NADP-binding" evidence="7">
    <location>
        <begin position="3"/>
        <end position="162"/>
    </location>
</feature>
<reference evidence="9 10" key="1">
    <citation type="submission" date="2016-02" db="EMBL/GenBank/DDBJ databases">
        <authorList>
            <person name="Wen L."/>
            <person name="He K."/>
            <person name="Yang H."/>
        </authorList>
    </citation>
    <scope>NUCLEOTIDE SEQUENCE [LARGE SCALE GENOMIC DNA]</scope>
    <source>
        <strain evidence="9 10">TSA40</strain>
    </source>
</reference>
<dbReference type="InterPro" id="IPR029154">
    <property type="entry name" value="HIBADH-like_NADP-bd"/>
</dbReference>
<dbReference type="InterPro" id="IPR015815">
    <property type="entry name" value="HIBADH-related"/>
</dbReference>
<evidence type="ECO:0000256" key="5">
    <source>
        <dbReference type="ARBA" id="ARBA00023027"/>
    </source>
</evidence>
<keyword evidence="3" id="KW-0101">Branched-chain amino acid catabolism</keyword>
<dbReference type="InterPro" id="IPR036291">
    <property type="entry name" value="NAD(P)-bd_dom_sf"/>
</dbReference>
<dbReference type="GO" id="GO:0050661">
    <property type="term" value="F:NADP binding"/>
    <property type="evidence" value="ECO:0007669"/>
    <property type="project" value="InterPro"/>
</dbReference>
<dbReference type="NCBIfam" id="TIGR01692">
    <property type="entry name" value="HIBADH"/>
    <property type="match status" value="1"/>
</dbReference>
<dbReference type="AlphaFoldDB" id="A0A254TAF6"/>
<dbReference type="PANTHER" id="PTHR22981">
    <property type="entry name" value="3-HYDROXYISOBUTYRATE DEHYDROGENASE-RELATED"/>
    <property type="match status" value="1"/>
</dbReference>
<dbReference type="PIRSF" id="PIRSF000103">
    <property type="entry name" value="HIBADH"/>
    <property type="match status" value="1"/>
</dbReference>
<dbReference type="Gene3D" id="3.40.50.720">
    <property type="entry name" value="NAD(P)-binding Rossmann-like Domain"/>
    <property type="match status" value="1"/>
</dbReference>
<evidence type="ECO:0008006" key="11">
    <source>
        <dbReference type="Google" id="ProtNLM"/>
    </source>
</evidence>
<evidence type="ECO:0000256" key="2">
    <source>
        <dbReference type="ARBA" id="ARBA00009080"/>
    </source>
</evidence>
<dbReference type="Pfam" id="PF14833">
    <property type="entry name" value="NAD_binding_11"/>
    <property type="match status" value="1"/>
</dbReference>
<dbReference type="InterPro" id="IPR013328">
    <property type="entry name" value="6PGD_dom2"/>
</dbReference>
<gene>
    <name evidence="9" type="ORF">AYR66_01325</name>
</gene>
<dbReference type="RefSeq" id="WP_088710574.1">
    <property type="nucleotide sequence ID" value="NZ_LSTO01000013.1"/>
</dbReference>
<organism evidence="9 10">
    <name type="scientific">Noviherbaspirillum denitrificans</name>
    <dbReference type="NCBI Taxonomy" id="1968433"/>
    <lineage>
        <taxon>Bacteria</taxon>
        <taxon>Pseudomonadati</taxon>
        <taxon>Pseudomonadota</taxon>
        <taxon>Betaproteobacteria</taxon>
        <taxon>Burkholderiales</taxon>
        <taxon>Oxalobacteraceae</taxon>
        <taxon>Noviherbaspirillum</taxon>
    </lineage>
</organism>
<dbReference type="Pfam" id="PF03446">
    <property type="entry name" value="NAD_binding_2"/>
    <property type="match status" value="1"/>
</dbReference>
<dbReference type="GO" id="GO:0051287">
    <property type="term" value="F:NAD binding"/>
    <property type="evidence" value="ECO:0007669"/>
    <property type="project" value="InterPro"/>
</dbReference>
<comment type="pathway">
    <text evidence="1">Amino-acid degradation.</text>
</comment>
<dbReference type="PANTHER" id="PTHR22981:SF7">
    <property type="entry name" value="3-HYDROXYISOBUTYRATE DEHYDROGENASE, MITOCHONDRIAL"/>
    <property type="match status" value="1"/>
</dbReference>
<dbReference type="InterPro" id="IPR006115">
    <property type="entry name" value="6PGDH_NADP-bd"/>
</dbReference>
<dbReference type="InterPro" id="IPR008927">
    <property type="entry name" value="6-PGluconate_DH-like_C_sf"/>
</dbReference>
<keyword evidence="4" id="KW-0560">Oxidoreductase</keyword>
<dbReference type="SUPFAM" id="SSF51735">
    <property type="entry name" value="NAD(P)-binding Rossmann-fold domains"/>
    <property type="match status" value="1"/>
</dbReference>
<accession>A0A254TAF6</accession>
<evidence type="ECO:0000259" key="7">
    <source>
        <dbReference type="Pfam" id="PF03446"/>
    </source>
</evidence>
<evidence type="ECO:0000256" key="6">
    <source>
        <dbReference type="PIRSR" id="PIRSR000103-1"/>
    </source>
</evidence>
<evidence type="ECO:0000313" key="9">
    <source>
        <dbReference type="EMBL" id="OWW18272.1"/>
    </source>
</evidence>
<dbReference type="Proteomes" id="UP000197535">
    <property type="component" value="Unassembled WGS sequence"/>
</dbReference>
<evidence type="ECO:0000313" key="10">
    <source>
        <dbReference type="Proteomes" id="UP000197535"/>
    </source>
</evidence>
<keyword evidence="10" id="KW-1185">Reference proteome</keyword>
<dbReference type="InterPro" id="IPR011548">
    <property type="entry name" value="HIBADH"/>
</dbReference>
<dbReference type="EMBL" id="LSTO01000013">
    <property type="protein sequence ID" value="OWW18272.1"/>
    <property type="molecule type" value="Genomic_DNA"/>
</dbReference>
<evidence type="ECO:0000256" key="4">
    <source>
        <dbReference type="ARBA" id="ARBA00023002"/>
    </source>
</evidence>
<comment type="similarity">
    <text evidence="2">Belongs to the HIBADH-related family.</text>
</comment>
<dbReference type="SUPFAM" id="SSF48179">
    <property type="entry name" value="6-phosphogluconate dehydrogenase C-terminal domain-like"/>
    <property type="match status" value="1"/>
</dbReference>
<dbReference type="OrthoDB" id="9777604at2"/>
<keyword evidence="5" id="KW-0520">NAD</keyword>
<name>A0A254TAF6_9BURK</name>
<dbReference type="GO" id="GO:0008442">
    <property type="term" value="F:3-hydroxyisobutyrate dehydrogenase activity"/>
    <property type="evidence" value="ECO:0007669"/>
    <property type="project" value="InterPro"/>
</dbReference>
<feature type="active site" evidence="6">
    <location>
        <position position="171"/>
    </location>
</feature>
<comment type="caution">
    <text evidence="9">The sequence shown here is derived from an EMBL/GenBank/DDBJ whole genome shotgun (WGS) entry which is preliminary data.</text>
</comment>
<protein>
    <recommendedName>
        <fullName evidence="11">3-hydroxyisobutyrate dehydrogenase</fullName>
    </recommendedName>
</protein>
<sequence>MANVAWIGLGLMGNPMSKHLVNEGHTVKGFDIAPQALQTVAANGVTPTNSIAEACKDADVVYSMLPSGSDVYEVMASPGGVFSSVRPNTIIIDCSTTGINYAKRLHEEAKKAGVVFVEAPVSGGTEGARDATLTFMIGCDKQYADRATELLRPLGDYIAYVGGAGTGQAAKVVNNLIMAVSVTVNCEATALGEMLGLDMKAFFEIATRSSADNWSFRLWNPAPGVVPTSPASRGYKPGFKTWLLAKDLSLALEAGKDVGFKLETAETAYSLMTEHAKDGGADLDATSLVLHLAKKLKQAQPKAA</sequence>
<dbReference type="Gene3D" id="1.10.1040.10">
    <property type="entry name" value="N-(1-d-carboxylethyl)-l-norvaline Dehydrogenase, domain 2"/>
    <property type="match status" value="1"/>
</dbReference>
<evidence type="ECO:0000256" key="1">
    <source>
        <dbReference type="ARBA" id="ARBA00005023"/>
    </source>
</evidence>